<feature type="compositionally biased region" description="Polar residues" evidence="1">
    <location>
        <begin position="512"/>
        <end position="522"/>
    </location>
</feature>
<dbReference type="Pfam" id="PF12505">
    <property type="entry name" value="DUF3712"/>
    <property type="match status" value="1"/>
</dbReference>
<feature type="compositionally biased region" description="Low complexity" evidence="1">
    <location>
        <begin position="274"/>
        <end position="286"/>
    </location>
</feature>
<feature type="region of interest" description="Disordered" evidence="1">
    <location>
        <begin position="1"/>
        <end position="29"/>
    </location>
</feature>
<dbReference type="GO" id="GO:0000329">
    <property type="term" value="C:fungal-type vacuole membrane"/>
    <property type="evidence" value="ECO:0007669"/>
    <property type="project" value="InterPro"/>
</dbReference>
<dbReference type="Proteomes" id="UP000245768">
    <property type="component" value="Unassembled WGS sequence"/>
</dbReference>
<dbReference type="PANTHER" id="PTHR35895">
    <property type="entry name" value="CHROMOSOME 16, WHOLE GENOME SHOTGUN SEQUENCE"/>
    <property type="match status" value="1"/>
</dbReference>
<reference evidence="2 3" key="1">
    <citation type="journal article" date="2018" name="Mol. Biol. Evol.">
        <title>Broad Genomic Sampling Reveals a Smut Pathogenic Ancestry of the Fungal Clade Ustilaginomycotina.</title>
        <authorList>
            <person name="Kijpornyongpan T."/>
            <person name="Mondo S.J."/>
            <person name="Barry K."/>
            <person name="Sandor L."/>
            <person name="Lee J."/>
            <person name="Lipzen A."/>
            <person name="Pangilinan J."/>
            <person name="LaButti K."/>
            <person name="Hainaut M."/>
            <person name="Henrissat B."/>
            <person name="Grigoriev I.V."/>
            <person name="Spatafora J.W."/>
            <person name="Aime M.C."/>
        </authorList>
    </citation>
    <scope>NUCLEOTIDE SEQUENCE [LARGE SCALE GENOMIC DNA]</scope>
    <source>
        <strain evidence="2 3">MCA 4198</strain>
    </source>
</reference>
<evidence type="ECO:0000256" key="1">
    <source>
        <dbReference type="SAM" id="MobiDB-lite"/>
    </source>
</evidence>
<keyword evidence="3" id="KW-1185">Reference proteome</keyword>
<feature type="compositionally biased region" description="Basic and acidic residues" evidence="1">
    <location>
        <begin position="288"/>
        <end position="300"/>
    </location>
</feature>
<dbReference type="InterPro" id="IPR046368">
    <property type="entry name" value="Tag1"/>
</dbReference>
<feature type="region of interest" description="Disordered" evidence="1">
    <location>
        <begin position="495"/>
        <end position="525"/>
    </location>
</feature>
<dbReference type="EMBL" id="KZ819636">
    <property type="protein sequence ID" value="PWN90536.1"/>
    <property type="molecule type" value="Genomic_DNA"/>
</dbReference>
<sequence>MSTRRGTSASASSPTTAGDAGVGGGGKRGLSRISAVRKLVSGIIKRSRLEIVSLHISSPDATGLCARGRVRLSHLGSGPVPLVGIKVAFRNRHGATLSWARAPTGESDAAREEALVRVQIEPLTLQAGSPGSASAEVDMRLILLDDSHDAFVRFVRYLVRSPASSASNIALHAQGVEVRAFGLTFGGLNIDKIVTIGGLGCLGGALIFDDNDGEEEEEWEALQQGRAGMLGKRAGEQGKSESEALAGGQDGGKFESKTWKKRWRMSLGSRRNKSASASSMASTSSRTVVEDEKKPEKKDLQSLAKPKTTGKRLDISGLEIVGGHPQRGIEVKAMVTLENPSTKPAVTIQPGDLRFVLCVVDQQASTTLDDKTRNPAIPRGLFELGSLSLASVTLSPGPNHVEATGTIAMPPPVPEGTDPSSYAARAHKAGQRTLASILQNEALDACAISTNYDAADPSAGASAVGWLAEAFQGARIDARIPPLGDRARLLDGAEVRVEGSESAPSTPLPRQRASSGSSTNPFNRHMDAAAEPDFQKSVARTTLRNGFGADVQVSALSVHVRSNDFVNDEGEPDQLTLGKVVTPSTWPGMVLSKGGQPTHVTLPFDLNPDPKVLVDILRRAAKSRGVQLGDALTSLLDDMQDDVGLKRSRPASSIAASKRTSIADANDPSADLASLLARALANLRVTAHVEAQASLGAYKIPGKLSFVQRDLPIALSTTTAAALMPRVGKPFVKALVDRGELELESVYVLSMSDRGVMARVALRLKNFGPLSAQVDFVDGLEVYSDDGTGAKKRKVAVLFFEEPLSVIAGQDDAREVTTRIAMPPGQDSIGAFSAFVSGLINQRLASYAVKTTNFDVTSGGVHFASSIEKKIEIPGLGGLPSLSISDFKVVGEASAPAEGISLSVAAPAHESALPTALQITAKASIVNESNLSLHLDRLECALVYEGATIGQIAMEKVALDAQAECKVEAAGLIYAPERAGEEREKVLSKLGKLIGEMIAGRSIQVTIRGQRAWVAHGSSKPVSLSWLDEALRTLEAEATIPWPEPMRIIDEVSVGSLEAIFPARKAMQIKLDHLVAAYTVPFPISLNIIDVAADIEIMYEDKVVGRCSVKQDVMHESQETSGQPKTMQRPAGNASGRIKLSLQTFDLNTDDVELMGPLVTHAIESGPDGTNKMSLRGIAHVTIKTALGEAKVDVHLGKEHPIALPGLDGLRTSPFQITNLDIVGSTKDYILLRLCLYLNNPSDSVRARLPDSSLTMAAYYQDAYLGDVALGTKGQGVNFNSGPIAIKDVEFRYRPSRASEPRARNMLSAFVSGKTSQLEIRGHDKSSVNRALSLAVQQLRLNVEVKPLIHNTLLESISVQLGMSVVTSNSIDAYYIFVNPLPLPIHVVRLDVAAYYRSKPFGHATKIYRDPPSSASSASSQQPMLSFPAAQAPGQPSKQRGDLVVKLSQPLPKLVEAFLHDRGSIALDVELDAQIYIGDYYVPHLPYRQRVPLHVTGLEGVAKLLKLL</sequence>
<dbReference type="RefSeq" id="XP_025377734.1">
    <property type="nucleotide sequence ID" value="XM_025521734.1"/>
</dbReference>
<dbReference type="GeneID" id="37043650"/>
<dbReference type="InParanoid" id="A0A316YNB8"/>
<organism evidence="2 3">
    <name type="scientific">Acaromyces ingoldii</name>
    <dbReference type="NCBI Taxonomy" id="215250"/>
    <lineage>
        <taxon>Eukaryota</taxon>
        <taxon>Fungi</taxon>
        <taxon>Dikarya</taxon>
        <taxon>Basidiomycota</taxon>
        <taxon>Ustilaginomycotina</taxon>
        <taxon>Exobasidiomycetes</taxon>
        <taxon>Exobasidiales</taxon>
        <taxon>Cryptobasidiaceae</taxon>
        <taxon>Acaromyces</taxon>
    </lineage>
</organism>
<name>A0A316YNB8_9BASI</name>
<feature type="compositionally biased region" description="Low complexity" evidence="1">
    <location>
        <begin position="1"/>
        <end position="19"/>
    </location>
</feature>
<evidence type="ECO:0000313" key="2">
    <source>
        <dbReference type="EMBL" id="PWN90536.1"/>
    </source>
</evidence>
<accession>A0A316YNB8</accession>
<dbReference type="OrthoDB" id="10039566at2759"/>
<feature type="compositionally biased region" description="Basic and acidic residues" evidence="1">
    <location>
        <begin position="233"/>
        <end position="242"/>
    </location>
</feature>
<gene>
    <name evidence="2" type="ORF">FA10DRAFT_266991</name>
</gene>
<dbReference type="InterPro" id="IPR022185">
    <property type="entry name" value="DUF3712"/>
</dbReference>
<feature type="region of interest" description="Disordered" evidence="1">
    <location>
        <begin position="227"/>
        <end position="308"/>
    </location>
</feature>
<dbReference type="PANTHER" id="PTHR35895:SF1">
    <property type="entry name" value="LIPID-BINDING SERUM GLYCOPROTEIN C-TERMINAL DOMAIN-CONTAINING PROTEIN"/>
    <property type="match status" value="1"/>
</dbReference>
<proteinExistence type="predicted"/>
<protein>
    <submittedName>
        <fullName evidence="2">Uncharacterized protein</fullName>
    </submittedName>
</protein>
<evidence type="ECO:0000313" key="3">
    <source>
        <dbReference type="Proteomes" id="UP000245768"/>
    </source>
</evidence>